<accession>A0A413RNR0</accession>
<dbReference type="InterPro" id="IPR000182">
    <property type="entry name" value="GNAT_dom"/>
</dbReference>
<evidence type="ECO:0000256" key="1">
    <source>
        <dbReference type="ARBA" id="ARBA00022679"/>
    </source>
</evidence>
<dbReference type="PANTHER" id="PTHR43877">
    <property type="entry name" value="AMINOALKYLPHOSPHONATE N-ACETYLTRANSFERASE-RELATED-RELATED"/>
    <property type="match status" value="1"/>
</dbReference>
<evidence type="ECO:0000259" key="4">
    <source>
        <dbReference type="PROSITE" id="PS51186"/>
    </source>
</evidence>
<sequence length="184" mass="19276">MPLFTDHADVSVRPAVPGDETPIARVQLAAWRDEHADVLGADVLDLLDEQAVVDQWASAISAAPTGHRVLVACDGATVVGFTAIAPVPAPDDAAPGGVILALEVLPQAQRGGHGSRLLAAAVDLLREQGADQVHTWVLDGDDARAQFLRGAGLGPDETTRELASGTQPDGSHRVVTEHRWWGAI</sequence>
<dbReference type="EMBL" id="QWKP01000155">
    <property type="protein sequence ID" value="RHA43563.1"/>
    <property type="molecule type" value="Genomic_DNA"/>
</dbReference>
<name>A0A413RNR0_9CELL</name>
<evidence type="ECO:0000313" key="5">
    <source>
        <dbReference type="EMBL" id="RHA43563.1"/>
    </source>
</evidence>
<dbReference type="SUPFAM" id="SSF55729">
    <property type="entry name" value="Acyl-CoA N-acyltransferases (Nat)"/>
    <property type="match status" value="1"/>
</dbReference>
<keyword evidence="2" id="KW-0012">Acyltransferase</keyword>
<feature type="region of interest" description="Disordered" evidence="3">
    <location>
        <begin position="152"/>
        <end position="171"/>
    </location>
</feature>
<dbReference type="InterPro" id="IPR050832">
    <property type="entry name" value="Bact_Acetyltransf"/>
</dbReference>
<feature type="domain" description="N-acetyltransferase" evidence="4">
    <location>
        <begin position="10"/>
        <end position="184"/>
    </location>
</feature>
<dbReference type="Pfam" id="PF00583">
    <property type="entry name" value="Acetyltransf_1"/>
    <property type="match status" value="1"/>
</dbReference>
<dbReference type="Proteomes" id="UP000283374">
    <property type="component" value="Unassembled WGS sequence"/>
</dbReference>
<evidence type="ECO:0000256" key="2">
    <source>
        <dbReference type="ARBA" id="ARBA00023315"/>
    </source>
</evidence>
<dbReference type="CDD" id="cd04301">
    <property type="entry name" value="NAT_SF"/>
    <property type="match status" value="1"/>
</dbReference>
<keyword evidence="1 5" id="KW-0808">Transferase</keyword>
<evidence type="ECO:0000256" key="3">
    <source>
        <dbReference type="SAM" id="MobiDB-lite"/>
    </source>
</evidence>
<protein>
    <submittedName>
        <fullName evidence="5">GNAT family N-acetyltransferase</fullName>
    </submittedName>
</protein>
<dbReference type="OrthoDB" id="5243635at2"/>
<dbReference type="InterPro" id="IPR016181">
    <property type="entry name" value="Acyl_CoA_acyltransferase"/>
</dbReference>
<organism evidence="5 6">
    <name type="scientific">Cellulomonas rhizosphaerae</name>
    <dbReference type="NCBI Taxonomy" id="2293719"/>
    <lineage>
        <taxon>Bacteria</taxon>
        <taxon>Bacillati</taxon>
        <taxon>Actinomycetota</taxon>
        <taxon>Actinomycetes</taxon>
        <taxon>Micrococcales</taxon>
        <taxon>Cellulomonadaceae</taxon>
        <taxon>Cellulomonas</taxon>
    </lineage>
</organism>
<gene>
    <name evidence="5" type="ORF">D1825_05745</name>
</gene>
<proteinExistence type="predicted"/>
<reference evidence="5 6" key="1">
    <citation type="submission" date="2018-08" db="EMBL/GenBank/DDBJ databases">
        <title>Cellulomonas rhizosphaerae sp. nov., a novel actinomycete isolated from soil.</title>
        <authorList>
            <person name="Tian Y."/>
        </authorList>
    </citation>
    <scope>NUCLEOTIDE SEQUENCE [LARGE SCALE GENOMIC DNA]</scope>
    <source>
        <strain evidence="5 6">NEAU-TCZ24</strain>
    </source>
</reference>
<dbReference type="AlphaFoldDB" id="A0A413RNR0"/>
<dbReference type="PROSITE" id="PS51186">
    <property type="entry name" value="GNAT"/>
    <property type="match status" value="1"/>
</dbReference>
<keyword evidence="6" id="KW-1185">Reference proteome</keyword>
<dbReference type="RefSeq" id="WP_118766491.1">
    <property type="nucleotide sequence ID" value="NZ_QWKP01000155.1"/>
</dbReference>
<dbReference type="Gene3D" id="3.40.630.30">
    <property type="match status" value="1"/>
</dbReference>
<evidence type="ECO:0000313" key="6">
    <source>
        <dbReference type="Proteomes" id="UP000283374"/>
    </source>
</evidence>
<dbReference type="GO" id="GO:0016747">
    <property type="term" value="F:acyltransferase activity, transferring groups other than amino-acyl groups"/>
    <property type="evidence" value="ECO:0007669"/>
    <property type="project" value="InterPro"/>
</dbReference>
<comment type="caution">
    <text evidence="5">The sequence shown here is derived from an EMBL/GenBank/DDBJ whole genome shotgun (WGS) entry which is preliminary data.</text>
</comment>